<evidence type="ECO:0000259" key="4">
    <source>
        <dbReference type="Pfam" id="PF00135"/>
    </source>
</evidence>
<dbReference type="PANTHER" id="PTHR11559">
    <property type="entry name" value="CARBOXYLESTERASE"/>
    <property type="match status" value="1"/>
</dbReference>
<evidence type="ECO:0000256" key="2">
    <source>
        <dbReference type="ARBA" id="ARBA00022801"/>
    </source>
</evidence>
<dbReference type="Proteomes" id="UP000654257">
    <property type="component" value="Unassembled WGS sequence"/>
</dbReference>
<dbReference type="PROSITE" id="PS51257">
    <property type="entry name" value="PROKAR_LIPOPROTEIN"/>
    <property type="match status" value="1"/>
</dbReference>
<organism evidence="5 6">
    <name type="scientific">Rhodococcoides trifolii</name>
    <dbReference type="NCBI Taxonomy" id="908250"/>
    <lineage>
        <taxon>Bacteria</taxon>
        <taxon>Bacillati</taxon>
        <taxon>Actinomycetota</taxon>
        <taxon>Actinomycetes</taxon>
        <taxon>Mycobacteriales</taxon>
        <taxon>Nocardiaceae</taxon>
        <taxon>Rhodococcoides</taxon>
    </lineage>
</organism>
<dbReference type="Pfam" id="PF00135">
    <property type="entry name" value="COesterase"/>
    <property type="match status" value="1"/>
</dbReference>
<evidence type="ECO:0000256" key="3">
    <source>
        <dbReference type="RuleBase" id="RU361235"/>
    </source>
</evidence>
<keyword evidence="2 3" id="KW-0378">Hydrolase</keyword>
<reference evidence="5" key="2">
    <citation type="submission" date="2020-09" db="EMBL/GenBank/DDBJ databases">
        <authorList>
            <person name="Sun Q."/>
            <person name="Sedlacek I."/>
        </authorList>
    </citation>
    <scope>NUCLEOTIDE SEQUENCE</scope>
    <source>
        <strain evidence="5">CCM 7905</strain>
    </source>
</reference>
<feature type="chain" id="PRO_5038169354" description="Carboxylic ester hydrolase" evidence="3">
    <location>
        <begin position="22"/>
        <end position="534"/>
    </location>
</feature>
<comment type="caution">
    <text evidence="5">The sequence shown here is derived from an EMBL/GenBank/DDBJ whole genome shotgun (WGS) entry which is preliminary data.</text>
</comment>
<feature type="domain" description="Carboxylesterase type B" evidence="4">
    <location>
        <begin position="31"/>
        <end position="528"/>
    </location>
</feature>
<dbReference type="EMBL" id="BMCU01000003">
    <property type="protein sequence ID" value="GGG14982.1"/>
    <property type="molecule type" value="Genomic_DNA"/>
</dbReference>
<dbReference type="Gene3D" id="3.40.50.1820">
    <property type="entry name" value="alpha/beta hydrolase"/>
    <property type="match status" value="1"/>
</dbReference>
<keyword evidence="3" id="KW-0732">Signal</keyword>
<reference evidence="5" key="1">
    <citation type="journal article" date="2014" name="Int. J. Syst. Evol. Microbiol.">
        <title>Complete genome sequence of Corynebacterium casei LMG S-19264T (=DSM 44701T), isolated from a smear-ripened cheese.</title>
        <authorList>
            <consortium name="US DOE Joint Genome Institute (JGI-PGF)"/>
            <person name="Walter F."/>
            <person name="Albersmeier A."/>
            <person name="Kalinowski J."/>
            <person name="Ruckert C."/>
        </authorList>
    </citation>
    <scope>NUCLEOTIDE SEQUENCE</scope>
    <source>
        <strain evidence="5">CCM 7905</strain>
    </source>
</reference>
<evidence type="ECO:0000313" key="5">
    <source>
        <dbReference type="EMBL" id="GGG14982.1"/>
    </source>
</evidence>
<dbReference type="EC" id="3.1.1.-" evidence="3"/>
<dbReference type="PROSITE" id="PS00122">
    <property type="entry name" value="CARBOXYLESTERASE_B_1"/>
    <property type="match status" value="1"/>
</dbReference>
<sequence>MKRALAVVAATVLVAAGCSSAVNEPDAGSDLLVDTTTGTLQGVDVGATHQFLGVRYALAPTGDRRWTLPEPFPDTDDVLDATRAGSPCPQTGETAQSVSSTDEDCLFLNVTVPARASDEPRPVMVWWHGGGFTSGAGSQYDAQRLADQGDVIVVTANYRLGMLGYLGLPGLAGSGNFGLADQLAALRWANDNAEAFGGDPDAVTLFGESAGGTSTCAALTSPAAEGLIDRAAFSSGSCRLAWPPGTLFPGLPASSSLIALSDSETQGAAAAATLGCTAPEPLACLRAQPVDALLGQAVLFGNPLAYGTALLPRDPARAVEDGDWLKVPVLSGGNRDEHRSFIGGLLLTDPTAVTADNYGSLVQASFPADAAAVTAQYPLTAYDSAPVAWATLVTDVAWACTTAHGARDLAADGTPVYSYEFADRSAHDVSGVASSGIPQGAAHATDLPYLFDLGGEDLLTGPGQHELGSDMVAAWASFARTGTPGPIENVDWPVTTGTDTPVMQFDNPITGSGVHLVDHRTEHHCNLWDTVNPG</sequence>
<dbReference type="GO" id="GO:0016787">
    <property type="term" value="F:hydrolase activity"/>
    <property type="evidence" value="ECO:0007669"/>
    <property type="project" value="UniProtKB-KW"/>
</dbReference>
<gene>
    <name evidence="5" type="ORF">GCM10007304_31270</name>
</gene>
<evidence type="ECO:0000313" key="6">
    <source>
        <dbReference type="Proteomes" id="UP000654257"/>
    </source>
</evidence>
<dbReference type="InterPro" id="IPR050309">
    <property type="entry name" value="Type-B_Carboxylest/Lipase"/>
</dbReference>
<dbReference type="RefSeq" id="WP_188545757.1">
    <property type="nucleotide sequence ID" value="NZ_BMCU01000003.1"/>
</dbReference>
<dbReference type="InterPro" id="IPR029058">
    <property type="entry name" value="AB_hydrolase_fold"/>
</dbReference>
<feature type="signal peptide" evidence="3">
    <location>
        <begin position="1"/>
        <end position="21"/>
    </location>
</feature>
<protein>
    <recommendedName>
        <fullName evidence="3">Carboxylic ester hydrolase</fullName>
        <ecNumber evidence="3">3.1.1.-</ecNumber>
    </recommendedName>
</protein>
<evidence type="ECO:0000256" key="1">
    <source>
        <dbReference type="ARBA" id="ARBA00005964"/>
    </source>
</evidence>
<keyword evidence="6" id="KW-1185">Reference proteome</keyword>
<proteinExistence type="inferred from homology"/>
<dbReference type="InterPro" id="IPR002018">
    <property type="entry name" value="CarbesteraseB"/>
</dbReference>
<comment type="similarity">
    <text evidence="1 3">Belongs to the type-B carboxylesterase/lipase family.</text>
</comment>
<dbReference type="SUPFAM" id="SSF53474">
    <property type="entry name" value="alpha/beta-Hydrolases"/>
    <property type="match status" value="1"/>
</dbReference>
<dbReference type="AlphaFoldDB" id="A0A917FZA0"/>
<accession>A0A917FZA0</accession>
<dbReference type="InterPro" id="IPR019826">
    <property type="entry name" value="Carboxylesterase_B_AS"/>
</dbReference>
<name>A0A917FZA0_9NOCA</name>